<dbReference type="EMBL" id="JBHSMJ010000025">
    <property type="protein sequence ID" value="MFC5450089.1"/>
    <property type="molecule type" value="Genomic_DNA"/>
</dbReference>
<protein>
    <submittedName>
        <fullName evidence="1">Uncharacterized protein</fullName>
    </submittedName>
</protein>
<proteinExistence type="predicted"/>
<organism evidence="1 2">
    <name type="scientific">Paenibacillus aestuarii</name>
    <dbReference type="NCBI Taxonomy" id="516965"/>
    <lineage>
        <taxon>Bacteria</taxon>
        <taxon>Bacillati</taxon>
        <taxon>Bacillota</taxon>
        <taxon>Bacilli</taxon>
        <taxon>Bacillales</taxon>
        <taxon>Paenibacillaceae</taxon>
        <taxon>Paenibacillus</taxon>
    </lineage>
</organism>
<dbReference type="RefSeq" id="WP_270885391.1">
    <property type="nucleotide sequence ID" value="NZ_JAQFVF010000089.1"/>
</dbReference>
<evidence type="ECO:0000313" key="1">
    <source>
        <dbReference type="EMBL" id="MFC5450089.1"/>
    </source>
</evidence>
<gene>
    <name evidence="1" type="ORF">ACFPOG_17715</name>
</gene>
<sequence>MVVQHQEHFLQFKLINTILRGKVIATTKSTVDVTGYATVDLGVINHTVSTNFSTTDINSASHIKITNSVYFTAYGVVGSGGVVKIADFVISNESTNTTSLYQGKTQNWSGVPTNYYISPKGTVSDNGSDIDIVPAISKI</sequence>
<accession>A0ABW0K9S8</accession>
<dbReference type="Proteomes" id="UP001596044">
    <property type="component" value="Unassembled WGS sequence"/>
</dbReference>
<keyword evidence="2" id="KW-1185">Reference proteome</keyword>
<reference evidence="2" key="1">
    <citation type="journal article" date="2019" name="Int. J. Syst. Evol. Microbiol.">
        <title>The Global Catalogue of Microorganisms (GCM) 10K type strain sequencing project: providing services to taxonomists for standard genome sequencing and annotation.</title>
        <authorList>
            <consortium name="The Broad Institute Genomics Platform"/>
            <consortium name="The Broad Institute Genome Sequencing Center for Infectious Disease"/>
            <person name="Wu L."/>
            <person name="Ma J."/>
        </authorList>
    </citation>
    <scope>NUCLEOTIDE SEQUENCE [LARGE SCALE GENOMIC DNA]</scope>
    <source>
        <strain evidence="2">KACC 11904</strain>
    </source>
</reference>
<name>A0ABW0K9S8_9BACL</name>
<comment type="caution">
    <text evidence="1">The sequence shown here is derived from an EMBL/GenBank/DDBJ whole genome shotgun (WGS) entry which is preliminary data.</text>
</comment>
<evidence type="ECO:0000313" key="2">
    <source>
        <dbReference type="Proteomes" id="UP001596044"/>
    </source>
</evidence>